<dbReference type="GO" id="GO:0000981">
    <property type="term" value="F:DNA-binding transcription factor activity, RNA polymerase II-specific"/>
    <property type="evidence" value="ECO:0007669"/>
    <property type="project" value="TreeGrafter"/>
</dbReference>
<dbReference type="Gene3D" id="3.30.160.60">
    <property type="entry name" value="Classic Zinc Finger"/>
    <property type="match status" value="3"/>
</dbReference>
<feature type="domain" description="C2H2-type" evidence="8">
    <location>
        <begin position="278"/>
        <end position="305"/>
    </location>
</feature>
<keyword evidence="6" id="KW-0539">Nucleus</keyword>
<reference evidence="9" key="1">
    <citation type="journal article" date="2021" name="Genome Biol. Evol.">
        <title>A High-Quality Reference Genome for a Parasitic Bivalve with Doubly Uniparental Inheritance (Bivalvia: Unionida).</title>
        <authorList>
            <person name="Smith C.H."/>
        </authorList>
    </citation>
    <scope>NUCLEOTIDE SEQUENCE</scope>
    <source>
        <strain evidence="9">CHS0354</strain>
    </source>
</reference>
<evidence type="ECO:0000256" key="6">
    <source>
        <dbReference type="ARBA" id="ARBA00023242"/>
    </source>
</evidence>
<evidence type="ECO:0000313" key="9">
    <source>
        <dbReference type="EMBL" id="KAK3609371.1"/>
    </source>
</evidence>
<evidence type="ECO:0000256" key="5">
    <source>
        <dbReference type="ARBA" id="ARBA00022833"/>
    </source>
</evidence>
<evidence type="ECO:0000256" key="2">
    <source>
        <dbReference type="ARBA" id="ARBA00022723"/>
    </source>
</evidence>
<dbReference type="SMART" id="SM00355">
    <property type="entry name" value="ZnF_C2H2"/>
    <property type="match status" value="5"/>
</dbReference>
<proteinExistence type="predicted"/>
<evidence type="ECO:0000256" key="1">
    <source>
        <dbReference type="ARBA" id="ARBA00004123"/>
    </source>
</evidence>
<evidence type="ECO:0000313" key="10">
    <source>
        <dbReference type="Proteomes" id="UP001195483"/>
    </source>
</evidence>
<feature type="domain" description="C2H2-type" evidence="8">
    <location>
        <begin position="449"/>
        <end position="476"/>
    </location>
</feature>
<feature type="domain" description="C2H2-type" evidence="8">
    <location>
        <begin position="421"/>
        <end position="448"/>
    </location>
</feature>
<gene>
    <name evidence="9" type="ORF">CHS0354_036610</name>
</gene>
<dbReference type="EMBL" id="JAEAOA010002143">
    <property type="protein sequence ID" value="KAK3609371.1"/>
    <property type="molecule type" value="Genomic_DNA"/>
</dbReference>
<dbReference type="InterPro" id="IPR013087">
    <property type="entry name" value="Znf_C2H2_type"/>
</dbReference>
<dbReference type="Pfam" id="PF00096">
    <property type="entry name" value="zf-C2H2"/>
    <property type="match status" value="2"/>
</dbReference>
<keyword evidence="4 7" id="KW-0863">Zinc-finger</keyword>
<dbReference type="InterPro" id="IPR036236">
    <property type="entry name" value="Znf_C2H2_sf"/>
</dbReference>
<name>A0AAE0TFP5_9BIVA</name>
<protein>
    <recommendedName>
        <fullName evidence="8">C2H2-type domain-containing protein</fullName>
    </recommendedName>
</protein>
<feature type="domain" description="C2H2-type" evidence="8">
    <location>
        <begin position="250"/>
        <end position="277"/>
    </location>
</feature>
<reference evidence="9" key="2">
    <citation type="journal article" date="2021" name="Genome Biol. Evol.">
        <title>Developing a high-quality reference genome for a parasitic bivalve with doubly uniparental inheritance (Bivalvia: Unionida).</title>
        <authorList>
            <person name="Smith C.H."/>
        </authorList>
    </citation>
    <scope>NUCLEOTIDE SEQUENCE</scope>
    <source>
        <strain evidence="9">CHS0354</strain>
        <tissue evidence="9">Mantle</tissue>
    </source>
</reference>
<keyword evidence="2" id="KW-0479">Metal-binding</keyword>
<dbReference type="PROSITE" id="PS50157">
    <property type="entry name" value="ZINC_FINGER_C2H2_2"/>
    <property type="match status" value="5"/>
</dbReference>
<dbReference type="SUPFAM" id="SSF57667">
    <property type="entry name" value="beta-beta-alpha zinc fingers"/>
    <property type="match status" value="3"/>
</dbReference>
<dbReference type="PROSITE" id="PS00028">
    <property type="entry name" value="ZINC_FINGER_C2H2_1"/>
    <property type="match status" value="5"/>
</dbReference>
<reference evidence="9" key="3">
    <citation type="submission" date="2023-05" db="EMBL/GenBank/DDBJ databases">
        <authorList>
            <person name="Smith C.H."/>
        </authorList>
    </citation>
    <scope>NUCLEOTIDE SEQUENCE</scope>
    <source>
        <strain evidence="9">CHS0354</strain>
        <tissue evidence="9">Mantle</tissue>
    </source>
</reference>
<organism evidence="9 10">
    <name type="scientific">Potamilus streckersoni</name>
    <dbReference type="NCBI Taxonomy" id="2493646"/>
    <lineage>
        <taxon>Eukaryota</taxon>
        <taxon>Metazoa</taxon>
        <taxon>Spiralia</taxon>
        <taxon>Lophotrochozoa</taxon>
        <taxon>Mollusca</taxon>
        <taxon>Bivalvia</taxon>
        <taxon>Autobranchia</taxon>
        <taxon>Heteroconchia</taxon>
        <taxon>Palaeoheterodonta</taxon>
        <taxon>Unionida</taxon>
        <taxon>Unionoidea</taxon>
        <taxon>Unionidae</taxon>
        <taxon>Ambleminae</taxon>
        <taxon>Lampsilini</taxon>
        <taxon>Potamilus</taxon>
    </lineage>
</organism>
<dbReference type="GO" id="GO:0005634">
    <property type="term" value="C:nucleus"/>
    <property type="evidence" value="ECO:0007669"/>
    <property type="project" value="UniProtKB-SubCell"/>
</dbReference>
<dbReference type="AlphaFoldDB" id="A0AAE0TFP5"/>
<keyword evidence="3" id="KW-0677">Repeat</keyword>
<evidence type="ECO:0000256" key="4">
    <source>
        <dbReference type="ARBA" id="ARBA00022771"/>
    </source>
</evidence>
<keyword evidence="5" id="KW-0862">Zinc</keyword>
<sequence>MMGLTQASDHVQASVSNVATASQDSKSMLQCEIEFLEEQVLGISKKNTQSPAVVEEMALKDGEMLVKTNEEDQSPAIYIENCSQDLSMNCSITSSNKNSVAHTQSPMSQASQYYSSGEGNSVAFDIRNIISEDKSHLWQHSVEDLLHAEILISLKSGFTAGKTELSSSYMEQSLSEPPSHQKKKRKYEDLKSENNDFMIDSIQSLNNKWKIDAEGTAEKCPNHHVVCDCAKTRDVYLSARTRSHSSLISFKCRICGKKFADNGTLCLHVKLHKTLRLYKCHVCDKVFQHSFALKLHMKMHKTKDASTAWYSNTGRATLDSKSSAEESIYECDNKSAKESIYECDSKSSDQENIYEFEVSGKRLQQDGPVKKNHFSSSQYLSISSKTYQNCFGRLQCLSCPKSFSNHHQLQIHAVYHSEPMFKCLMCDKAFYHMYRWQVHQILHTGMPQYVCRICNRSFLFSFSLRMHMRLHTSLRILHRMLQSAQGSNSRAITARTKNTRQLL</sequence>
<feature type="domain" description="C2H2-type" evidence="8">
    <location>
        <begin position="394"/>
        <end position="421"/>
    </location>
</feature>
<dbReference type="Proteomes" id="UP001195483">
    <property type="component" value="Unassembled WGS sequence"/>
</dbReference>
<evidence type="ECO:0000256" key="7">
    <source>
        <dbReference type="PROSITE-ProRule" id="PRU00042"/>
    </source>
</evidence>
<dbReference type="PANTHER" id="PTHR24394:SF29">
    <property type="entry name" value="MYONEURIN"/>
    <property type="match status" value="1"/>
</dbReference>
<evidence type="ECO:0000259" key="8">
    <source>
        <dbReference type="PROSITE" id="PS50157"/>
    </source>
</evidence>
<comment type="subcellular location">
    <subcellularLocation>
        <location evidence="1">Nucleus</location>
    </subcellularLocation>
</comment>
<dbReference type="GO" id="GO:0008270">
    <property type="term" value="F:zinc ion binding"/>
    <property type="evidence" value="ECO:0007669"/>
    <property type="project" value="UniProtKB-KW"/>
</dbReference>
<comment type="caution">
    <text evidence="9">The sequence shown here is derived from an EMBL/GenBank/DDBJ whole genome shotgun (WGS) entry which is preliminary data.</text>
</comment>
<dbReference type="PANTHER" id="PTHR24394">
    <property type="entry name" value="ZINC FINGER PROTEIN"/>
    <property type="match status" value="1"/>
</dbReference>
<keyword evidence="10" id="KW-1185">Reference proteome</keyword>
<accession>A0AAE0TFP5</accession>
<evidence type="ECO:0000256" key="3">
    <source>
        <dbReference type="ARBA" id="ARBA00022737"/>
    </source>
</evidence>